<keyword evidence="2" id="KW-1185">Reference proteome</keyword>
<name>A0ABP1RW55_9HEXA</name>
<accession>A0ABP1RW55</accession>
<reference evidence="1 2" key="1">
    <citation type="submission" date="2024-08" db="EMBL/GenBank/DDBJ databases">
        <authorList>
            <person name="Cucini C."/>
            <person name="Frati F."/>
        </authorList>
    </citation>
    <scope>NUCLEOTIDE SEQUENCE [LARGE SCALE GENOMIC DNA]</scope>
</reference>
<comment type="caution">
    <text evidence="1">The sequence shown here is derived from an EMBL/GenBank/DDBJ whole genome shotgun (WGS) entry which is preliminary data.</text>
</comment>
<protein>
    <submittedName>
        <fullName evidence="1">Uncharacterized protein</fullName>
    </submittedName>
</protein>
<dbReference type="EMBL" id="CAXLJM020000117">
    <property type="protein sequence ID" value="CAL8137264.1"/>
    <property type="molecule type" value="Genomic_DNA"/>
</dbReference>
<organism evidence="1 2">
    <name type="scientific">Orchesella dallaii</name>
    <dbReference type="NCBI Taxonomy" id="48710"/>
    <lineage>
        <taxon>Eukaryota</taxon>
        <taxon>Metazoa</taxon>
        <taxon>Ecdysozoa</taxon>
        <taxon>Arthropoda</taxon>
        <taxon>Hexapoda</taxon>
        <taxon>Collembola</taxon>
        <taxon>Entomobryomorpha</taxon>
        <taxon>Entomobryoidea</taxon>
        <taxon>Orchesellidae</taxon>
        <taxon>Orchesellinae</taxon>
        <taxon>Orchesella</taxon>
    </lineage>
</organism>
<sequence length="141" mass="16035">MSYLVTDDLQLTINNRQITDKTSALLNAPCLSEKWFKSYNLNDRRLMGHCEETNCSSPLRIDEADGKRSLELQTGKVEDKDFFVNYSTFGFLREGMPCHSKKNSQKDSIDTRGGLANCTVDVRSWGTDNKVLGQERISVFE</sequence>
<dbReference type="Proteomes" id="UP001642540">
    <property type="component" value="Unassembled WGS sequence"/>
</dbReference>
<evidence type="ECO:0000313" key="2">
    <source>
        <dbReference type="Proteomes" id="UP001642540"/>
    </source>
</evidence>
<evidence type="ECO:0000313" key="1">
    <source>
        <dbReference type="EMBL" id="CAL8137264.1"/>
    </source>
</evidence>
<gene>
    <name evidence="1" type="ORF">ODALV1_LOCUS26839</name>
</gene>
<proteinExistence type="predicted"/>